<feature type="chain" id="PRO_5030983945" evidence="1">
    <location>
        <begin position="24"/>
        <end position="160"/>
    </location>
</feature>
<proteinExistence type="predicted"/>
<dbReference type="Pfam" id="PF03168">
    <property type="entry name" value="LEA_2"/>
    <property type="match status" value="1"/>
</dbReference>
<keyword evidence="1" id="KW-0732">Signal</keyword>
<evidence type="ECO:0000313" key="3">
    <source>
        <dbReference type="EMBL" id="NWB94582.1"/>
    </source>
</evidence>
<gene>
    <name evidence="3" type="ORF">HX882_01590</name>
</gene>
<dbReference type="PROSITE" id="PS51257">
    <property type="entry name" value="PROKAR_LIPOPROTEIN"/>
    <property type="match status" value="1"/>
</dbReference>
<dbReference type="RefSeq" id="WP_177092953.1">
    <property type="nucleotide sequence ID" value="NZ_JACAOS010000001.1"/>
</dbReference>
<dbReference type="InterPro" id="IPR004864">
    <property type="entry name" value="LEA_2"/>
</dbReference>
<dbReference type="Gene3D" id="2.60.40.1820">
    <property type="match status" value="1"/>
</dbReference>
<dbReference type="Proteomes" id="UP000539985">
    <property type="component" value="Unassembled WGS sequence"/>
</dbReference>
<dbReference type="EMBL" id="JACAQB010000003">
    <property type="protein sequence ID" value="NWB94582.1"/>
    <property type="molecule type" value="Genomic_DNA"/>
</dbReference>
<dbReference type="GO" id="GO:0009269">
    <property type="term" value="P:response to desiccation"/>
    <property type="evidence" value="ECO:0007669"/>
    <property type="project" value="InterPro"/>
</dbReference>
<reference evidence="3 4" key="1">
    <citation type="submission" date="2020-04" db="EMBL/GenBank/DDBJ databases">
        <title>Molecular characterization of pseudomonads from Agaricus bisporus reveal novel blotch 2 pathogens in Western Europe.</title>
        <authorList>
            <person name="Taparia T."/>
            <person name="Krijger M."/>
            <person name="Haynes E."/>
            <person name="Elpinstone J.G."/>
            <person name="Noble R."/>
            <person name="Van Der Wolf J."/>
        </authorList>
    </citation>
    <scope>NUCLEOTIDE SEQUENCE [LARGE SCALE GENOMIC DNA]</scope>
    <source>
        <strain evidence="3 4">H7001</strain>
    </source>
</reference>
<evidence type="ECO:0000313" key="4">
    <source>
        <dbReference type="Proteomes" id="UP000539985"/>
    </source>
</evidence>
<accession>A0A7Y7X7E6</accession>
<sequence>MYSRTFGTLGLFMLLTLSGCASWFDSGTREPEVRLVRVELIKARLVQQKFRLHFRIDNPNDDSLTVRGLHYRLYLDGWLLSEGESADGWFTVEANSHASLVVPVRTNLWEHLRDLTKRMKHPHEPIPYRLEGELETGLFLSHDVHLERKGEIIPADIIPE</sequence>
<organism evidence="3 4">
    <name type="scientific">Pseudomonas gingeri</name>
    <dbReference type="NCBI Taxonomy" id="117681"/>
    <lineage>
        <taxon>Bacteria</taxon>
        <taxon>Pseudomonadati</taxon>
        <taxon>Pseudomonadota</taxon>
        <taxon>Gammaproteobacteria</taxon>
        <taxon>Pseudomonadales</taxon>
        <taxon>Pseudomonadaceae</taxon>
        <taxon>Pseudomonas</taxon>
    </lineage>
</organism>
<dbReference type="AlphaFoldDB" id="A0A7Y7X7E6"/>
<name>A0A7Y7X7E6_9PSED</name>
<comment type="caution">
    <text evidence="3">The sequence shown here is derived from an EMBL/GenBank/DDBJ whole genome shotgun (WGS) entry which is preliminary data.</text>
</comment>
<evidence type="ECO:0000256" key="1">
    <source>
        <dbReference type="SAM" id="SignalP"/>
    </source>
</evidence>
<evidence type="ECO:0000259" key="2">
    <source>
        <dbReference type="SMART" id="SM00769"/>
    </source>
</evidence>
<dbReference type="InterPro" id="IPR013990">
    <property type="entry name" value="WHy-dom"/>
</dbReference>
<dbReference type="SMART" id="SM00769">
    <property type="entry name" value="WHy"/>
    <property type="match status" value="1"/>
</dbReference>
<dbReference type="SUPFAM" id="SSF117070">
    <property type="entry name" value="LEA14-like"/>
    <property type="match status" value="1"/>
</dbReference>
<feature type="signal peptide" evidence="1">
    <location>
        <begin position="1"/>
        <end position="23"/>
    </location>
</feature>
<feature type="domain" description="Water stress and hypersensitive response" evidence="2">
    <location>
        <begin position="33"/>
        <end position="153"/>
    </location>
</feature>
<protein>
    <submittedName>
        <fullName evidence="3">LEA type 2 family protein</fullName>
    </submittedName>
</protein>